<dbReference type="EC" id="3.4.16.-" evidence="2"/>
<protein>
    <recommendedName>
        <fullName evidence="2">Carboxypeptidase</fullName>
        <ecNumber evidence="2">3.4.16.-</ecNumber>
    </recommendedName>
</protein>
<reference evidence="3" key="1">
    <citation type="submission" date="2019-09" db="EMBL/GenBank/DDBJ databases">
        <authorList>
            <person name="Zhang L."/>
        </authorList>
    </citation>
    <scope>NUCLEOTIDE SEQUENCE</scope>
</reference>
<evidence type="ECO:0000313" key="3">
    <source>
        <dbReference type="EMBL" id="VVV92405.1"/>
    </source>
</evidence>
<evidence type="ECO:0000256" key="1">
    <source>
        <dbReference type="ARBA" id="ARBA00009431"/>
    </source>
</evidence>
<dbReference type="EMBL" id="LR721780">
    <property type="protein sequence ID" value="VVV92405.1"/>
    <property type="molecule type" value="Genomic_DNA"/>
</dbReference>
<sequence>MPPMAMELIKVRQLLTILLLFHLHPFSVAAATAVLPKEALPTKSGYLPINKTTGSAIFFTFYEAIQPSSANTSQTPLLIWLQGGPGCSSMIGNFFELGPWKFSADNPDLQPNPHSWNRRFGLLFLDNPIGTGFSIAANQSEIPTNQKSVSRHLYIAFQYFLSTNPGFQSRPLYITGESYAGKYVPAFGYYVLNKNRKVKPSRQINLQGVAIGNGLTDPEVQVTTHAASAYFSGLINAEQKFELEKLQISTVERIKLQKWREATDTRNQVLHFLQSASGLPTLYDLRRTRPYETKMIVDFLGNETVKQALGAKMDIVFEECSDLVSFVLHEDVMKSVKFMVETLVAKVRVLLYQGLFDLRDGVVSTEAWIEKMNWEGLKWFLMAKRKVWKVEGEFSGSVQRWGKLSHVVVAGAGHLVPADQGLHSQSMIEEWVLEEGYFGDDEDAAGIRKAI</sequence>
<keyword evidence="2" id="KW-0378">Hydrolase</keyword>
<gene>
    <name evidence="3" type="ORF">NYM_LOCUS12234</name>
</gene>
<dbReference type="Pfam" id="PF00450">
    <property type="entry name" value="Peptidase_S10"/>
    <property type="match status" value="1"/>
</dbReference>
<organism evidence="3">
    <name type="scientific">Nymphaea colorata</name>
    <name type="common">pocket water lily</name>
    <dbReference type="NCBI Taxonomy" id="210225"/>
    <lineage>
        <taxon>Eukaryota</taxon>
        <taxon>Viridiplantae</taxon>
        <taxon>Streptophyta</taxon>
        <taxon>Embryophyta</taxon>
        <taxon>Tracheophyta</taxon>
        <taxon>Spermatophyta</taxon>
        <taxon>Magnoliopsida</taxon>
        <taxon>Nymphaeales</taxon>
        <taxon>Nymphaeaceae</taxon>
        <taxon>Nymphaea</taxon>
    </lineage>
</organism>
<dbReference type="InterPro" id="IPR029058">
    <property type="entry name" value="AB_hydrolase_fold"/>
</dbReference>
<dbReference type="AlphaFoldDB" id="A0A5K0ZSP8"/>
<dbReference type="InterPro" id="IPR001563">
    <property type="entry name" value="Peptidase_S10"/>
</dbReference>
<dbReference type="FunFam" id="3.40.50.1820:FF:000163">
    <property type="entry name" value="Carboxypeptidase"/>
    <property type="match status" value="1"/>
</dbReference>
<feature type="chain" id="PRO_5023973341" description="Carboxypeptidase" evidence="2">
    <location>
        <begin position="30"/>
        <end position="451"/>
    </location>
</feature>
<comment type="similarity">
    <text evidence="1 2">Belongs to the peptidase S10 family.</text>
</comment>
<dbReference type="Gramene" id="NC2G0009710.1">
    <property type="protein sequence ID" value="NC2G0009710.1:cds"/>
    <property type="gene ID" value="NC2G0009710"/>
</dbReference>
<dbReference type="GO" id="GO:0004185">
    <property type="term" value="F:serine-type carboxypeptidase activity"/>
    <property type="evidence" value="ECO:0007669"/>
    <property type="project" value="UniProtKB-UniRule"/>
</dbReference>
<dbReference type="OMA" id="WYYNYLQ"/>
<accession>A0A5K0ZSP8</accession>
<dbReference type="PROSITE" id="PS00131">
    <property type="entry name" value="CARBOXYPEPT_SER_SER"/>
    <property type="match status" value="1"/>
</dbReference>
<evidence type="ECO:0000256" key="2">
    <source>
        <dbReference type="RuleBase" id="RU361156"/>
    </source>
</evidence>
<keyword evidence="2" id="KW-0732">Signal</keyword>
<feature type="signal peptide" evidence="2">
    <location>
        <begin position="1"/>
        <end position="29"/>
    </location>
</feature>
<dbReference type="GO" id="GO:0006508">
    <property type="term" value="P:proteolysis"/>
    <property type="evidence" value="ECO:0007669"/>
    <property type="project" value="UniProtKB-KW"/>
</dbReference>
<dbReference type="PRINTS" id="PR00724">
    <property type="entry name" value="CRBOXYPTASEC"/>
</dbReference>
<dbReference type="PANTHER" id="PTHR11802:SF454">
    <property type="entry name" value="SERINE CARBOXYPEPTIDASE-LIKE 50"/>
    <property type="match status" value="1"/>
</dbReference>
<keyword evidence="2" id="KW-0645">Protease</keyword>
<proteinExistence type="inferred from homology"/>
<dbReference type="Gene3D" id="3.40.50.1820">
    <property type="entry name" value="alpha/beta hydrolase"/>
    <property type="match status" value="1"/>
</dbReference>
<dbReference type="PANTHER" id="PTHR11802">
    <property type="entry name" value="SERINE PROTEASE FAMILY S10 SERINE CARBOXYPEPTIDASE"/>
    <property type="match status" value="1"/>
</dbReference>
<keyword evidence="2" id="KW-0121">Carboxypeptidase</keyword>
<dbReference type="OrthoDB" id="443318at2759"/>
<dbReference type="InterPro" id="IPR018202">
    <property type="entry name" value="Ser_caboxypep_ser_AS"/>
</dbReference>
<dbReference type="SUPFAM" id="SSF53474">
    <property type="entry name" value="alpha/beta-Hydrolases"/>
    <property type="match status" value="1"/>
</dbReference>
<name>A0A5K0ZSP8_9MAGN</name>